<protein>
    <recommendedName>
        <fullName evidence="7">Phosphatidylglycerol--prolipoprotein diacylglyceryl transferase</fullName>
        <ecNumber evidence="7">2.5.1.145</ecNumber>
    </recommendedName>
</protein>
<dbReference type="Pfam" id="PF01790">
    <property type="entry name" value="LGT"/>
    <property type="match status" value="1"/>
</dbReference>
<keyword evidence="3 7" id="KW-0808">Transferase</keyword>
<dbReference type="PROSITE" id="PS01311">
    <property type="entry name" value="LGT"/>
    <property type="match status" value="1"/>
</dbReference>
<evidence type="ECO:0000313" key="8">
    <source>
        <dbReference type="EMBL" id="GFM36386.1"/>
    </source>
</evidence>
<keyword evidence="4 7" id="KW-0812">Transmembrane</keyword>
<evidence type="ECO:0000256" key="5">
    <source>
        <dbReference type="ARBA" id="ARBA00022989"/>
    </source>
</evidence>
<feature type="transmembrane region" description="Helical" evidence="7">
    <location>
        <begin position="56"/>
        <end position="76"/>
    </location>
</feature>
<dbReference type="EMBL" id="BLVP01000005">
    <property type="protein sequence ID" value="GFM36386.1"/>
    <property type="molecule type" value="Genomic_DNA"/>
</dbReference>
<reference evidence="8 9" key="1">
    <citation type="submission" date="2020-05" db="EMBL/GenBank/DDBJ databases">
        <title>Draft genome sequence of Desulfovibrio psychrotolerans JS1T.</title>
        <authorList>
            <person name="Ueno A."/>
            <person name="Tamazawa S."/>
            <person name="Tamamura S."/>
            <person name="Murakami T."/>
            <person name="Kiyama T."/>
            <person name="Inomata H."/>
            <person name="Amano Y."/>
            <person name="Miyakawa K."/>
            <person name="Tamaki H."/>
            <person name="Naganuma T."/>
            <person name="Kaneko K."/>
        </authorList>
    </citation>
    <scope>NUCLEOTIDE SEQUENCE [LARGE SCALE GENOMIC DNA]</scope>
    <source>
        <strain evidence="8 9">JS1</strain>
    </source>
</reference>
<comment type="pathway">
    <text evidence="7">Protein modification; lipoprotein biosynthesis (diacylglyceryl transfer).</text>
</comment>
<keyword evidence="8" id="KW-0449">Lipoprotein</keyword>
<evidence type="ECO:0000256" key="2">
    <source>
        <dbReference type="ARBA" id="ARBA00022475"/>
    </source>
</evidence>
<keyword evidence="9" id="KW-1185">Reference proteome</keyword>
<feature type="transmembrane region" description="Helical" evidence="7">
    <location>
        <begin position="96"/>
        <end position="113"/>
    </location>
</feature>
<feature type="transmembrane region" description="Helical" evidence="7">
    <location>
        <begin position="20"/>
        <end position="36"/>
    </location>
</feature>
<evidence type="ECO:0000256" key="4">
    <source>
        <dbReference type="ARBA" id="ARBA00022692"/>
    </source>
</evidence>
<evidence type="ECO:0000256" key="7">
    <source>
        <dbReference type="HAMAP-Rule" id="MF_01147"/>
    </source>
</evidence>
<keyword evidence="2 7" id="KW-1003">Cell membrane</keyword>
<evidence type="ECO:0000256" key="3">
    <source>
        <dbReference type="ARBA" id="ARBA00022679"/>
    </source>
</evidence>
<dbReference type="PANTHER" id="PTHR30589">
    <property type="entry name" value="PROLIPOPROTEIN DIACYLGLYCERYL TRANSFERASE"/>
    <property type="match status" value="1"/>
</dbReference>
<dbReference type="HAMAP" id="MF_01147">
    <property type="entry name" value="Lgt"/>
    <property type="match status" value="1"/>
</dbReference>
<sequence length="266" mass="29912">MLTYPAMNPVAFSIGSYHVHWYGLMYLFGFLAAWALGRHRAKQPGSGWNPEMVDDLITYCVVGVVLGGRLGYVLFYDLSFYMQNPGHLVQIWNGGMSFHGGLLGVIACFWLFARKHGLSIFDIGDFASPLVAPGIFFGRIGNFINGELWGRHTTSAVGMVFPDGGPFPRHPSQLYEAALEGLLMFVLLWVYSGRRPPRRCVSGMFLIVYGMFRFSVEFFREPDAHLGFVALDWLTMGMLLCVPMVMLGVFLYLRGIRLDERPGMAR</sequence>
<feature type="transmembrane region" description="Helical" evidence="7">
    <location>
        <begin position="228"/>
        <end position="253"/>
    </location>
</feature>
<gene>
    <name evidence="7 8" type="primary">lgt</name>
    <name evidence="8" type="ORF">DSM19430T_10700</name>
</gene>
<evidence type="ECO:0000313" key="9">
    <source>
        <dbReference type="Proteomes" id="UP000503820"/>
    </source>
</evidence>
<accession>A0A7J0BRP3</accession>
<dbReference type="GO" id="GO:0005886">
    <property type="term" value="C:plasma membrane"/>
    <property type="evidence" value="ECO:0007669"/>
    <property type="project" value="UniProtKB-SubCell"/>
</dbReference>
<comment type="caution">
    <text evidence="8">The sequence shown here is derived from an EMBL/GenBank/DDBJ whole genome shotgun (WGS) entry which is preliminary data.</text>
</comment>
<dbReference type="RefSeq" id="WP_174409060.1">
    <property type="nucleotide sequence ID" value="NZ_BLVP01000005.1"/>
</dbReference>
<feature type="binding site" evidence="7">
    <location>
        <position position="139"/>
    </location>
    <ligand>
        <name>a 1,2-diacyl-sn-glycero-3-phospho-(1'-sn-glycerol)</name>
        <dbReference type="ChEBI" id="CHEBI:64716"/>
    </ligand>
</feature>
<dbReference type="EC" id="2.5.1.145" evidence="7"/>
<feature type="transmembrane region" description="Helical" evidence="7">
    <location>
        <begin position="174"/>
        <end position="192"/>
    </location>
</feature>
<evidence type="ECO:0000256" key="6">
    <source>
        <dbReference type="ARBA" id="ARBA00023136"/>
    </source>
</evidence>
<feature type="transmembrane region" description="Helical" evidence="7">
    <location>
        <begin position="199"/>
        <end position="216"/>
    </location>
</feature>
<organism evidence="8 9">
    <name type="scientific">Desulfovibrio psychrotolerans</name>
    <dbReference type="NCBI Taxonomy" id="415242"/>
    <lineage>
        <taxon>Bacteria</taxon>
        <taxon>Pseudomonadati</taxon>
        <taxon>Thermodesulfobacteriota</taxon>
        <taxon>Desulfovibrionia</taxon>
        <taxon>Desulfovibrionales</taxon>
        <taxon>Desulfovibrionaceae</taxon>
        <taxon>Desulfovibrio</taxon>
    </lineage>
</organism>
<dbReference type="InterPro" id="IPR001640">
    <property type="entry name" value="Lgt"/>
</dbReference>
<dbReference type="PANTHER" id="PTHR30589:SF0">
    <property type="entry name" value="PHOSPHATIDYLGLYCEROL--PROLIPOPROTEIN DIACYLGLYCERYL TRANSFERASE"/>
    <property type="match status" value="1"/>
</dbReference>
<keyword evidence="6 7" id="KW-0472">Membrane</keyword>
<comment type="similarity">
    <text evidence="1 7">Belongs to the Lgt family.</text>
</comment>
<name>A0A7J0BRP3_9BACT</name>
<comment type="subcellular location">
    <subcellularLocation>
        <location evidence="7">Cell membrane</location>
        <topology evidence="7">Multi-pass membrane protein</topology>
    </subcellularLocation>
</comment>
<feature type="transmembrane region" description="Helical" evidence="7">
    <location>
        <begin position="120"/>
        <end position="140"/>
    </location>
</feature>
<evidence type="ECO:0000256" key="1">
    <source>
        <dbReference type="ARBA" id="ARBA00007150"/>
    </source>
</evidence>
<comment type="function">
    <text evidence="7">Catalyzes the transfer of the diacylglyceryl group from phosphatidylglycerol to the sulfhydryl group of the N-terminal cysteine of a prolipoprotein, the first step in the formation of mature lipoproteins.</text>
</comment>
<dbReference type="AlphaFoldDB" id="A0A7J0BRP3"/>
<keyword evidence="5 7" id="KW-1133">Transmembrane helix</keyword>
<proteinExistence type="inferred from homology"/>
<dbReference type="GO" id="GO:0008961">
    <property type="term" value="F:phosphatidylglycerol-prolipoprotein diacylglyceryl transferase activity"/>
    <property type="evidence" value="ECO:0007669"/>
    <property type="project" value="UniProtKB-UniRule"/>
</dbReference>
<comment type="catalytic activity">
    <reaction evidence="7">
        <text>L-cysteinyl-[prolipoprotein] + a 1,2-diacyl-sn-glycero-3-phospho-(1'-sn-glycerol) = an S-1,2-diacyl-sn-glyceryl-L-cysteinyl-[prolipoprotein] + sn-glycerol 1-phosphate + H(+)</text>
        <dbReference type="Rhea" id="RHEA:56712"/>
        <dbReference type="Rhea" id="RHEA-COMP:14679"/>
        <dbReference type="Rhea" id="RHEA-COMP:14680"/>
        <dbReference type="ChEBI" id="CHEBI:15378"/>
        <dbReference type="ChEBI" id="CHEBI:29950"/>
        <dbReference type="ChEBI" id="CHEBI:57685"/>
        <dbReference type="ChEBI" id="CHEBI:64716"/>
        <dbReference type="ChEBI" id="CHEBI:140658"/>
        <dbReference type="EC" id="2.5.1.145"/>
    </reaction>
</comment>
<dbReference type="Proteomes" id="UP000503820">
    <property type="component" value="Unassembled WGS sequence"/>
</dbReference>
<dbReference type="UniPathway" id="UPA00664"/>
<dbReference type="NCBIfam" id="TIGR00544">
    <property type="entry name" value="lgt"/>
    <property type="match status" value="1"/>
</dbReference>
<dbReference type="GO" id="GO:0042158">
    <property type="term" value="P:lipoprotein biosynthetic process"/>
    <property type="evidence" value="ECO:0007669"/>
    <property type="project" value="UniProtKB-UniRule"/>
</dbReference>